<dbReference type="EMBL" id="JAUHPV010000003">
    <property type="protein sequence ID" value="MDN4472466.1"/>
    <property type="molecule type" value="Genomic_DNA"/>
</dbReference>
<name>A0ABT8FZZ8_9MICO</name>
<dbReference type="Proteomes" id="UP001172738">
    <property type="component" value="Unassembled WGS sequence"/>
</dbReference>
<keyword evidence="3" id="KW-1185">Reference proteome</keyword>
<evidence type="ECO:0008006" key="4">
    <source>
        <dbReference type="Google" id="ProtNLM"/>
    </source>
</evidence>
<comment type="caution">
    <text evidence="2">The sequence shown here is derived from an EMBL/GenBank/DDBJ whole genome shotgun (WGS) entry which is preliminary data.</text>
</comment>
<keyword evidence="1" id="KW-0472">Membrane</keyword>
<evidence type="ECO:0000313" key="3">
    <source>
        <dbReference type="Proteomes" id="UP001172738"/>
    </source>
</evidence>
<organism evidence="2 3">
    <name type="scientific">Demequina zhanjiangensis</name>
    <dbReference type="NCBI Taxonomy" id="3051659"/>
    <lineage>
        <taxon>Bacteria</taxon>
        <taxon>Bacillati</taxon>
        <taxon>Actinomycetota</taxon>
        <taxon>Actinomycetes</taxon>
        <taxon>Micrococcales</taxon>
        <taxon>Demequinaceae</taxon>
        <taxon>Demequina</taxon>
    </lineage>
</organism>
<feature type="transmembrane region" description="Helical" evidence="1">
    <location>
        <begin position="61"/>
        <end position="79"/>
    </location>
</feature>
<proteinExistence type="predicted"/>
<dbReference type="RefSeq" id="WP_301127068.1">
    <property type="nucleotide sequence ID" value="NZ_JAUHPV010000003.1"/>
</dbReference>
<protein>
    <recommendedName>
        <fullName evidence="4">PH domain-containing protein</fullName>
    </recommendedName>
</protein>
<gene>
    <name evidence="2" type="ORF">QQX04_05605</name>
</gene>
<keyword evidence="1" id="KW-0812">Transmembrane</keyword>
<evidence type="ECO:0000256" key="1">
    <source>
        <dbReference type="SAM" id="Phobius"/>
    </source>
</evidence>
<feature type="transmembrane region" description="Helical" evidence="1">
    <location>
        <begin position="37"/>
        <end position="55"/>
    </location>
</feature>
<sequence>MTDKFGPKWQGGRKEVPVSASCDLDVIEMQHPKWSTAFWRVAIVPAMLAVVGVTSFEKGPWWGEFLLWLPMLVGAYAIARMDTSRWVVQPGELRVFGLFMETKVPASRVENVEYFQTNDSVRVHAKPPLRWEMPYSGSILVPKTTRARHRERAADLKNLLLSAPEAEHATSETPIVRTWIRPRVRDIAPLLLLLPIVLATSLP</sequence>
<keyword evidence="1" id="KW-1133">Transmembrane helix</keyword>
<evidence type="ECO:0000313" key="2">
    <source>
        <dbReference type="EMBL" id="MDN4472466.1"/>
    </source>
</evidence>
<accession>A0ABT8FZZ8</accession>
<reference evidence="2" key="1">
    <citation type="submission" date="2023-06" db="EMBL/GenBank/DDBJ databases">
        <title>SYSU T00b26.</title>
        <authorList>
            <person name="Gao L."/>
            <person name="Fang B.-Z."/>
            <person name="Li W.-J."/>
        </authorList>
    </citation>
    <scope>NUCLEOTIDE SEQUENCE</scope>
    <source>
        <strain evidence="2">SYSU T00b26</strain>
    </source>
</reference>